<dbReference type="EMBL" id="GBXM01091754">
    <property type="protein sequence ID" value="JAH16823.1"/>
    <property type="molecule type" value="Transcribed_RNA"/>
</dbReference>
<reference evidence="1" key="1">
    <citation type="submission" date="2014-11" db="EMBL/GenBank/DDBJ databases">
        <authorList>
            <person name="Amaro Gonzalez C."/>
        </authorList>
    </citation>
    <scope>NUCLEOTIDE SEQUENCE</scope>
</reference>
<organism evidence="1">
    <name type="scientific">Anguilla anguilla</name>
    <name type="common">European freshwater eel</name>
    <name type="synonym">Muraena anguilla</name>
    <dbReference type="NCBI Taxonomy" id="7936"/>
    <lineage>
        <taxon>Eukaryota</taxon>
        <taxon>Metazoa</taxon>
        <taxon>Chordata</taxon>
        <taxon>Craniata</taxon>
        <taxon>Vertebrata</taxon>
        <taxon>Euteleostomi</taxon>
        <taxon>Actinopterygii</taxon>
        <taxon>Neopterygii</taxon>
        <taxon>Teleostei</taxon>
        <taxon>Anguilliformes</taxon>
        <taxon>Anguillidae</taxon>
        <taxon>Anguilla</taxon>
    </lineage>
</organism>
<reference evidence="1" key="2">
    <citation type="journal article" date="2015" name="Fish Shellfish Immunol.">
        <title>Early steps in the European eel (Anguilla anguilla)-Vibrio vulnificus interaction in the gills: Role of the RtxA13 toxin.</title>
        <authorList>
            <person name="Callol A."/>
            <person name="Pajuelo D."/>
            <person name="Ebbesson L."/>
            <person name="Teles M."/>
            <person name="MacKenzie S."/>
            <person name="Amaro C."/>
        </authorList>
    </citation>
    <scope>NUCLEOTIDE SEQUENCE</scope>
</reference>
<evidence type="ECO:0000313" key="1">
    <source>
        <dbReference type="EMBL" id="JAH16823.1"/>
    </source>
</evidence>
<sequence>MGRLRDIISSHFKWKGQRTICDHEHYYILPKSLKVIRSIKINKK</sequence>
<protein>
    <submittedName>
        <fullName evidence="1">Uncharacterized protein</fullName>
    </submittedName>
</protein>
<name>A0A0E9QL59_ANGAN</name>
<dbReference type="AlphaFoldDB" id="A0A0E9QL59"/>
<proteinExistence type="predicted"/>
<accession>A0A0E9QL59</accession>